<protein>
    <submittedName>
        <fullName evidence="2">Uncharacterized protein</fullName>
    </submittedName>
</protein>
<accession>V4BDG6</accession>
<sequence>MYRHNSPLYDLIEETEAEEPGTVSSFDYLQNSEEKSSCHLLSDDENKMAAGVAKSASPYSSFPYSSSFSTKDDSKNDTSSGLTLDDLTISSQHARYQSGQMHHLLGRFKYLYEDKLQKLDELELSGQNTTKSRMKILRSYIDDVNEQNKVLVLTIEELESESSQRVEILETKLNATSKCIKRAYNLYSFIEVY</sequence>
<reference evidence="2 3" key="1">
    <citation type="journal article" date="2013" name="Nature">
        <title>Insights into bilaterian evolution from three spiralian genomes.</title>
        <authorList>
            <person name="Simakov O."/>
            <person name="Marletaz F."/>
            <person name="Cho S.J."/>
            <person name="Edsinger-Gonzales E."/>
            <person name="Havlak P."/>
            <person name="Hellsten U."/>
            <person name="Kuo D.H."/>
            <person name="Larsson T."/>
            <person name="Lv J."/>
            <person name="Arendt D."/>
            <person name="Savage R."/>
            <person name="Osoegawa K."/>
            <person name="de Jong P."/>
            <person name="Grimwood J."/>
            <person name="Chapman J.A."/>
            <person name="Shapiro H."/>
            <person name="Aerts A."/>
            <person name="Otillar R.P."/>
            <person name="Terry A.Y."/>
            <person name="Boore J.L."/>
            <person name="Grigoriev I.V."/>
            <person name="Lindberg D.R."/>
            <person name="Seaver E.C."/>
            <person name="Weisblat D.A."/>
            <person name="Putnam N.H."/>
            <person name="Rokhsar D.S."/>
        </authorList>
    </citation>
    <scope>NUCLEOTIDE SEQUENCE [LARGE SCALE GENOMIC DNA]</scope>
</reference>
<dbReference type="Proteomes" id="UP000030746">
    <property type="component" value="Unassembled WGS sequence"/>
</dbReference>
<dbReference type="RefSeq" id="XP_009062797.1">
    <property type="nucleotide sequence ID" value="XM_009064549.1"/>
</dbReference>
<dbReference type="EMBL" id="KB203049">
    <property type="protein sequence ID" value="ESO86564.1"/>
    <property type="molecule type" value="Genomic_DNA"/>
</dbReference>
<name>V4BDG6_LOTGI</name>
<organism evidence="2 3">
    <name type="scientific">Lottia gigantea</name>
    <name type="common">Giant owl limpet</name>
    <dbReference type="NCBI Taxonomy" id="225164"/>
    <lineage>
        <taxon>Eukaryota</taxon>
        <taxon>Metazoa</taxon>
        <taxon>Spiralia</taxon>
        <taxon>Lophotrochozoa</taxon>
        <taxon>Mollusca</taxon>
        <taxon>Gastropoda</taxon>
        <taxon>Patellogastropoda</taxon>
        <taxon>Lottioidea</taxon>
        <taxon>Lottiidae</taxon>
        <taxon>Lottia</taxon>
    </lineage>
</organism>
<dbReference type="CTD" id="20240525"/>
<keyword evidence="3" id="KW-1185">Reference proteome</keyword>
<dbReference type="KEGG" id="lgi:LOTGIDRAFT_167087"/>
<proteinExistence type="predicted"/>
<dbReference type="STRING" id="225164.V4BDG6"/>
<evidence type="ECO:0000256" key="1">
    <source>
        <dbReference type="SAM" id="MobiDB-lite"/>
    </source>
</evidence>
<feature type="compositionally biased region" description="Low complexity" evidence="1">
    <location>
        <begin position="57"/>
        <end position="69"/>
    </location>
</feature>
<dbReference type="OrthoDB" id="6350415at2759"/>
<feature type="region of interest" description="Disordered" evidence="1">
    <location>
        <begin position="1"/>
        <end position="28"/>
    </location>
</feature>
<evidence type="ECO:0000313" key="3">
    <source>
        <dbReference type="Proteomes" id="UP000030746"/>
    </source>
</evidence>
<gene>
    <name evidence="2" type="ORF">LOTGIDRAFT_167087</name>
</gene>
<evidence type="ECO:0000313" key="2">
    <source>
        <dbReference type="EMBL" id="ESO86564.1"/>
    </source>
</evidence>
<dbReference type="GeneID" id="20240525"/>
<feature type="region of interest" description="Disordered" evidence="1">
    <location>
        <begin position="52"/>
        <end position="80"/>
    </location>
</feature>
<dbReference type="HOGENOM" id="CLU_1410294_0_0_1"/>
<dbReference type="AlphaFoldDB" id="V4BDG6"/>